<organism evidence="3 4">
    <name type="scientific">Paenibacillus thailandensis</name>
    <dbReference type="NCBI Taxonomy" id="393250"/>
    <lineage>
        <taxon>Bacteria</taxon>
        <taxon>Bacillati</taxon>
        <taxon>Bacillota</taxon>
        <taxon>Bacilli</taxon>
        <taxon>Bacillales</taxon>
        <taxon>Paenibacillaceae</taxon>
        <taxon>Paenibacillus</taxon>
    </lineage>
</organism>
<dbReference type="Gene3D" id="3.40.190.10">
    <property type="entry name" value="Periplasmic binding protein-like II"/>
    <property type="match status" value="2"/>
</dbReference>
<evidence type="ECO:0000259" key="2">
    <source>
        <dbReference type="Pfam" id="PF09084"/>
    </source>
</evidence>
<dbReference type="Proteomes" id="UP001597493">
    <property type="component" value="Unassembled WGS sequence"/>
</dbReference>
<dbReference type="SUPFAM" id="SSF53850">
    <property type="entry name" value="Periplasmic binding protein-like II"/>
    <property type="match status" value="1"/>
</dbReference>
<evidence type="ECO:0000313" key="3">
    <source>
        <dbReference type="EMBL" id="MFD2661371.1"/>
    </source>
</evidence>
<reference evidence="4" key="1">
    <citation type="journal article" date="2019" name="Int. J. Syst. Evol. Microbiol.">
        <title>The Global Catalogue of Microorganisms (GCM) 10K type strain sequencing project: providing services to taxonomists for standard genome sequencing and annotation.</title>
        <authorList>
            <consortium name="The Broad Institute Genomics Platform"/>
            <consortium name="The Broad Institute Genome Sequencing Center for Infectious Disease"/>
            <person name="Wu L."/>
            <person name="Ma J."/>
        </authorList>
    </citation>
    <scope>NUCLEOTIDE SEQUENCE [LARGE SCALE GENOMIC DNA]</scope>
    <source>
        <strain evidence="4">TISTR 1827</strain>
    </source>
</reference>
<keyword evidence="1" id="KW-0732">Signal</keyword>
<dbReference type="PROSITE" id="PS51257">
    <property type="entry name" value="PROKAR_LIPOPROTEIN"/>
    <property type="match status" value="1"/>
</dbReference>
<dbReference type="EMBL" id="JBHUMY010000013">
    <property type="protein sequence ID" value="MFD2661371.1"/>
    <property type="molecule type" value="Genomic_DNA"/>
</dbReference>
<sequence length="350" mass="37958">MAKSKYRFRWSAIAAAIAALALLLAGCGGNAEPGAQAEAASGGQAEKTETYKLKIADILTNPVFRVAKSKGFFEKYGIDAELVTFATPAEGINSLFIKQVDIAWGADFPVLNAVSKGDYSIIASTWATENEKNAAQWKLFVRDGIESPADLKGKKLSTLRGTFVSYLWDEYLTQNGVDPNEVEQIGQGGFDESYVALKQGDVDAAWVSGSNLSGKFEQLEGAHQLTDMSKTSVRIGGAIIAPNELVNGQGDVIKRFLQAVEESTAYAAANPEETADILFKEVKQPKDATLKDLSTSNWQLSFSQASFDSLAKQKKYMVEKGIIQNDFDLNGKINLDAVKQVVPDRVTYAK</sequence>
<dbReference type="Pfam" id="PF09084">
    <property type="entry name" value="NMT1"/>
    <property type="match status" value="1"/>
</dbReference>
<protein>
    <submittedName>
        <fullName evidence="3">ABC transporter substrate-binding protein</fullName>
    </submittedName>
</protein>
<dbReference type="RefSeq" id="WP_379274128.1">
    <property type="nucleotide sequence ID" value="NZ_JBHUGT010000019.1"/>
</dbReference>
<accession>A0ABW5QXX7</accession>
<gene>
    <name evidence="3" type="ORF">ACFSW5_14045</name>
</gene>
<dbReference type="InterPro" id="IPR015168">
    <property type="entry name" value="SsuA/THI5"/>
</dbReference>
<name>A0ABW5QXX7_9BACL</name>
<dbReference type="PANTHER" id="PTHR30024">
    <property type="entry name" value="ALIPHATIC SULFONATES-BINDING PROTEIN-RELATED"/>
    <property type="match status" value="1"/>
</dbReference>
<feature type="domain" description="SsuA/THI5-like" evidence="2">
    <location>
        <begin position="66"/>
        <end position="273"/>
    </location>
</feature>
<feature type="signal peptide" evidence="1">
    <location>
        <begin position="1"/>
        <end position="31"/>
    </location>
</feature>
<comment type="caution">
    <text evidence="3">The sequence shown here is derived from an EMBL/GenBank/DDBJ whole genome shotgun (WGS) entry which is preliminary data.</text>
</comment>
<evidence type="ECO:0000313" key="4">
    <source>
        <dbReference type="Proteomes" id="UP001597493"/>
    </source>
</evidence>
<evidence type="ECO:0000256" key="1">
    <source>
        <dbReference type="SAM" id="SignalP"/>
    </source>
</evidence>
<keyword evidence="4" id="KW-1185">Reference proteome</keyword>
<feature type="chain" id="PRO_5047266698" evidence="1">
    <location>
        <begin position="32"/>
        <end position="350"/>
    </location>
</feature>
<proteinExistence type="predicted"/>